<dbReference type="PANTHER" id="PTHR34448">
    <property type="entry name" value="AMINOPEPTIDASE"/>
    <property type="match status" value="1"/>
</dbReference>
<dbReference type="EMBL" id="CP054257">
    <property type="protein sequence ID" value="QTQ11046.1"/>
    <property type="molecule type" value="Genomic_DNA"/>
</dbReference>
<dbReference type="AlphaFoldDB" id="A0A975EY32"/>
<evidence type="ECO:0000256" key="1">
    <source>
        <dbReference type="ARBA" id="ARBA00022723"/>
    </source>
</evidence>
<dbReference type="RefSeq" id="WP_210117841.1">
    <property type="nucleotide sequence ID" value="NZ_CP054257.1"/>
</dbReference>
<name>A0A975EY32_9SPIR</name>
<dbReference type="InterPro" id="IPR058739">
    <property type="entry name" value="NicX"/>
</dbReference>
<reference evidence="2" key="2">
    <citation type="journal article" date="2021" name="Microbiol. Resour. Announc.">
        <title>Complete Genome Sequences of Three Human Oral Treponema parvum Isolates.</title>
        <authorList>
            <person name="Zeng H."/>
            <person name="Watt R.M."/>
        </authorList>
    </citation>
    <scope>NUCLEOTIDE SEQUENCE</scope>
    <source>
        <strain evidence="2">ATCC 700773</strain>
    </source>
</reference>
<dbReference type="InterPro" id="IPR052170">
    <property type="entry name" value="M29_Exopeptidase"/>
</dbReference>
<keyword evidence="1" id="KW-0479">Metal-binding</keyword>
<proteinExistence type="predicted"/>
<protein>
    <submittedName>
        <fullName evidence="2">Peptidase M17</fullName>
    </submittedName>
</protein>
<dbReference type="Proteomes" id="UP000671995">
    <property type="component" value="Chromosome"/>
</dbReference>
<organism evidence="2 3">
    <name type="scientific">Treponema parvum</name>
    <dbReference type="NCBI Taxonomy" id="138851"/>
    <lineage>
        <taxon>Bacteria</taxon>
        <taxon>Pseudomonadati</taxon>
        <taxon>Spirochaetota</taxon>
        <taxon>Spirochaetia</taxon>
        <taxon>Spirochaetales</taxon>
        <taxon>Treponemataceae</taxon>
        <taxon>Treponema</taxon>
    </lineage>
</organism>
<dbReference type="PANTHER" id="PTHR34448:SF1">
    <property type="entry name" value="BLL6088 PROTEIN"/>
    <property type="match status" value="1"/>
</dbReference>
<evidence type="ECO:0000313" key="2">
    <source>
        <dbReference type="EMBL" id="QTQ11046.1"/>
    </source>
</evidence>
<evidence type="ECO:0000313" key="3">
    <source>
        <dbReference type="Proteomes" id="UP000671995"/>
    </source>
</evidence>
<sequence>MFEKEKLTPAQTVVREVCRVKKNERVLIVTNPSMAAIAQSLYTALLEEGAVPVLIYQSVKTLLDTASPEVIAALKTEPDVFFSISEQKLGKDSEAIAKPYVSESGEKFDHIFNFLIGGKKTMRAVWTPGLTENMFERTVCIDYKLLSETCKKLCKRYEGVKTVRVTSPGGTNVEVPVWGRKPMSDNGDFSEPGSGGNIPAGEVFISPVVGSGNEGTQGKIVFDGSMSFSDGTSLLKTPIAIEVENGFITSVTGGDEAKRLLKSITDAEKAAVQMEKDGKLPEGQGAVYKRNARNIGELGIGLNPAASIGGNMLEDEKAFRTCHFAVGMNYDGDAPCLIHLDGVVRDPTITFVYEDNSEFTVLKNGDLQGL</sequence>
<dbReference type="Pfam" id="PF26233">
    <property type="entry name" value="NicX"/>
    <property type="match status" value="1"/>
</dbReference>
<gene>
    <name evidence="2" type="ORF">HRI96_01880</name>
</gene>
<dbReference type="GO" id="GO:0046872">
    <property type="term" value="F:metal ion binding"/>
    <property type="evidence" value="ECO:0007669"/>
    <property type="project" value="UniProtKB-KW"/>
</dbReference>
<accession>A0A975EY32</accession>
<reference evidence="2" key="1">
    <citation type="submission" date="2020-05" db="EMBL/GenBank/DDBJ databases">
        <authorList>
            <person name="Zeng H."/>
            <person name="Chan Y.K."/>
            <person name="Watt R.M."/>
        </authorList>
    </citation>
    <scope>NUCLEOTIDE SEQUENCE</scope>
    <source>
        <strain evidence="2">ATCC 700773</strain>
    </source>
</reference>
<dbReference type="SUPFAM" id="SSF144052">
    <property type="entry name" value="Thermophilic metalloprotease-like"/>
    <property type="match status" value="1"/>
</dbReference>